<name>A0A835C8F1_9FABA</name>
<proteinExistence type="predicted"/>
<reference evidence="2" key="1">
    <citation type="submission" date="2020-09" db="EMBL/GenBank/DDBJ databases">
        <title>Genome-Enabled Discovery of Anthraquinone Biosynthesis in Senna tora.</title>
        <authorList>
            <person name="Kang S.-H."/>
            <person name="Pandey R.P."/>
            <person name="Lee C.-M."/>
            <person name="Sim J.-S."/>
            <person name="Jeong J.-T."/>
            <person name="Choi B.-S."/>
            <person name="Jung M."/>
            <person name="Ginzburg D."/>
            <person name="Zhao K."/>
            <person name="Won S.Y."/>
            <person name="Oh T.-J."/>
            <person name="Yu Y."/>
            <person name="Kim N.-H."/>
            <person name="Lee O.R."/>
            <person name="Lee T.-H."/>
            <person name="Bashyal P."/>
            <person name="Kim T.-S."/>
            <person name="Lee W.-H."/>
            <person name="Kawkins C."/>
            <person name="Kim C.-K."/>
            <person name="Kim J.S."/>
            <person name="Ahn B.O."/>
            <person name="Rhee S.Y."/>
            <person name="Sohng J.K."/>
        </authorList>
    </citation>
    <scope>NUCLEOTIDE SEQUENCE</scope>
    <source>
        <tissue evidence="2">Leaf</tissue>
    </source>
</reference>
<evidence type="ECO:0000313" key="2">
    <source>
        <dbReference type="EMBL" id="KAF7832322.1"/>
    </source>
</evidence>
<dbReference type="InterPro" id="IPR026960">
    <property type="entry name" value="RVT-Znf"/>
</dbReference>
<sequence>MEWMNAYPHSLVDVLPISASDHAPLILTTNPPIMIGRKPFRFELMWLDFKEGRSIIENAWQKHAVGSRAYRVVQKLKETGKELREWNKSRVGNIQQRIRDSEANLLNIQSNIHTTRDFQRELSERKQLDFYRKCEQTMWAQRAKQLWLQQGDSNSRYFHAVVNMRRKHNRISGIMNSNGTWTTNQEEIKNLSTQYFQSLFQHSATTDKTIIRQYIHNAALTTLTEDQIQFLNNPFTKLEIENAVFQMEGSKSPGPDGFPAKFFQELWPTVADDNQGRIKGIKVGRSAPPINHLFFADDSMIFFKANIDSCKSITDIWKDFGMMSGLCINKDKTEVKFSPNTPRRFQKLLSEILDCRTTDRFQKYLGAKIDASGRERIQFQAIYNSLKERLQVWKGKLLSQAGRLVLIKSVLSSLSTYQLSYYRLTKSEATKCDQILAHFFWGSDRSPNRPHMINWDKVCQPLHLGGLGVKKFEDFNQALVAKQIWRICTDDSTLLSRVMKAKYGETNSVLGFKCPNSASKQWKDIFSAKDLIVNNLQWQVGTGDRIDLNNPAWPRPRQINSDGPQRVSDLIDENHHWRVNVIRAIYNRQEANNILKMTISTRGTPDQLVWTPNAQGVYKVKDGYNQLNHSEHPVTPISPFKDWKAFWKLKLPHKVLMFGWKLCHNRLPIADNLLKRNFKIQGNCGFGCDSHETQNHLFKYCPMARAVWFGAHYNIRIESIPHDSIQEWLQHLISSHNSNGEVSNLDHHELIHHIITICWCIYGARNETIFQHKSVSPEQVILDCAYWENSWHLHLTKENTETLQRNRFFTENQDLNSYHHQHIGPTIVLHWKKDRRRNLRLWSSFVYIGDNHFTPIVGKVTTSSEDLVEITLKGMRDTLQLLRNQYIDHLVLGANNRNLINKLKSPPHHHLRWGTVARDVKDLTKTFRSITFTIFNDAIHAPISYLDRA</sequence>
<evidence type="ECO:0000259" key="1">
    <source>
        <dbReference type="Pfam" id="PF13966"/>
    </source>
</evidence>
<dbReference type="PANTHER" id="PTHR33116:SF78">
    <property type="entry name" value="OS12G0587133 PROTEIN"/>
    <property type="match status" value="1"/>
</dbReference>
<dbReference type="EMBL" id="JAAIUW010000005">
    <property type="protein sequence ID" value="KAF7832322.1"/>
    <property type="molecule type" value="Genomic_DNA"/>
</dbReference>
<dbReference type="Proteomes" id="UP000634136">
    <property type="component" value="Unassembled WGS sequence"/>
</dbReference>
<evidence type="ECO:0000313" key="3">
    <source>
        <dbReference type="Proteomes" id="UP000634136"/>
    </source>
</evidence>
<keyword evidence="3" id="KW-1185">Reference proteome</keyword>
<dbReference type="PANTHER" id="PTHR33116">
    <property type="entry name" value="REVERSE TRANSCRIPTASE ZINC-BINDING DOMAIN-CONTAINING PROTEIN-RELATED-RELATED"/>
    <property type="match status" value="1"/>
</dbReference>
<protein>
    <recommendedName>
        <fullName evidence="1">Reverse transcriptase zinc-binding domain-containing protein</fullName>
    </recommendedName>
</protein>
<dbReference type="AlphaFoldDB" id="A0A835C8F1"/>
<organism evidence="2 3">
    <name type="scientific">Senna tora</name>
    <dbReference type="NCBI Taxonomy" id="362788"/>
    <lineage>
        <taxon>Eukaryota</taxon>
        <taxon>Viridiplantae</taxon>
        <taxon>Streptophyta</taxon>
        <taxon>Embryophyta</taxon>
        <taxon>Tracheophyta</taxon>
        <taxon>Spermatophyta</taxon>
        <taxon>Magnoliopsida</taxon>
        <taxon>eudicotyledons</taxon>
        <taxon>Gunneridae</taxon>
        <taxon>Pentapetalae</taxon>
        <taxon>rosids</taxon>
        <taxon>fabids</taxon>
        <taxon>Fabales</taxon>
        <taxon>Fabaceae</taxon>
        <taxon>Caesalpinioideae</taxon>
        <taxon>Cassia clade</taxon>
        <taxon>Senna</taxon>
    </lineage>
</organism>
<gene>
    <name evidence="2" type="ORF">G2W53_014655</name>
</gene>
<accession>A0A835C8F1</accession>
<comment type="caution">
    <text evidence="2">The sequence shown here is derived from an EMBL/GenBank/DDBJ whole genome shotgun (WGS) entry which is preliminary data.</text>
</comment>
<dbReference type="Pfam" id="PF13966">
    <property type="entry name" value="zf-RVT"/>
    <property type="match status" value="1"/>
</dbReference>
<feature type="domain" description="Reverse transcriptase zinc-binding" evidence="1">
    <location>
        <begin position="618"/>
        <end position="708"/>
    </location>
</feature>
<dbReference type="OrthoDB" id="1741243at2759"/>